<evidence type="ECO:0000313" key="2">
    <source>
        <dbReference type="Proteomes" id="UP000217545"/>
    </source>
</evidence>
<accession>A0AAD0EAR5</accession>
<protein>
    <submittedName>
        <fullName evidence="1">Uncharacterized protein</fullName>
    </submittedName>
</protein>
<organism evidence="1 2">
    <name type="scientific">Phaeobacter gallaeciensis</name>
    <dbReference type="NCBI Taxonomy" id="60890"/>
    <lineage>
        <taxon>Bacteria</taxon>
        <taxon>Pseudomonadati</taxon>
        <taxon>Pseudomonadota</taxon>
        <taxon>Alphaproteobacteria</taxon>
        <taxon>Rhodobacterales</taxon>
        <taxon>Roseobacteraceae</taxon>
        <taxon>Phaeobacter</taxon>
    </lineage>
</organism>
<sequence length="107" mass="12056">MRSGVLKRRTAATFVLNDAGVTMTEIADSKSIMGLLAEAGDAGLTGQELKRLTQMNDEEFTNESEKLWMRQRLTGIRENGCCGRGCGFMCVSYMELDQVWHLNEFQR</sequence>
<evidence type="ECO:0000313" key="1">
    <source>
        <dbReference type="EMBL" id="ATF05222.1"/>
    </source>
</evidence>
<reference evidence="1 2" key="1">
    <citation type="journal article" date="2017" name="Front. Microbiol.">
        <title>Phaeobacter piscinae sp. nov., a species of the Roseobacter group and potential aquaculture probiont.</title>
        <authorList>
            <person name="Sonnenschein E.C."/>
            <person name="Phippen C.B.W."/>
            <person name="Nielsen K.F."/>
            <person name="Mateiu R.V."/>
            <person name="Melchiorsen J."/>
            <person name="Gram L."/>
            <person name="Overmann J."/>
            <person name="Freese H.M."/>
        </authorList>
    </citation>
    <scope>NUCLEOTIDE SEQUENCE [LARGE SCALE GENOMIC DNA]</scope>
    <source>
        <strain evidence="1 2">P63</strain>
    </source>
</reference>
<name>A0AAD0EAR5_9RHOB</name>
<proteinExistence type="predicted"/>
<dbReference type="AlphaFoldDB" id="A0AAD0EAR5"/>
<gene>
    <name evidence="1" type="ORF">PhaeoP63_01131</name>
</gene>
<dbReference type="EMBL" id="CP010784">
    <property type="protein sequence ID" value="ATF05222.1"/>
    <property type="molecule type" value="Genomic_DNA"/>
</dbReference>
<dbReference type="Proteomes" id="UP000217545">
    <property type="component" value="Chromosome"/>
</dbReference>